<dbReference type="Proteomes" id="UP000253834">
    <property type="component" value="Chromosome"/>
</dbReference>
<evidence type="ECO:0000259" key="1">
    <source>
        <dbReference type="Pfam" id="PF23961"/>
    </source>
</evidence>
<dbReference type="Pfam" id="PF23961">
    <property type="entry name" value="Phage_tail_terminator_9"/>
    <property type="match status" value="1"/>
</dbReference>
<reference evidence="2 3" key="1">
    <citation type="submission" date="2017-07" db="EMBL/GenBank/DDBJ databases">
        <title>Isolation and development of strain Bacillus megaterium SR7 for enhanced growth and metabolite production under supercritical carbon dioxide.</title>
        <authorList>
            <person name="Freedman A.J.E."/>
            <person name="Peet K.C."/>
            <person name="Boock J.T."/>
            <person name="Penn K."/>
            <person name="Prather K.L.J."/>
            <person name="Thompson J.R."/>
        </authorList>
    </citation>
    <scope>NUCLEOTIDE SEQUENCE [LARGE SCALE GENOMIC DNA]</scope>
    <source>
        <strain evidence="2 3">SR7</strain>
    </source>
</reference>
<sequence length="159" mass="18581">MSVIETLRKRILKDTQFLLIPADTTKAIPELPYGTIKLISSMIRDGEGQGIEYIQDIQSKSYQVRDERYKQVLSFNIFAENEEAALNYAKTIHQWFIFFGRTFLQDQQIVVLKVGNIEDRTTFLLESYDYKQGFDVKIRVAEQFSQEIDYIDSIQIPPI</sequence>
<dbReference type="NCBIfam" id="NF047498">
    <property type="entry name" value="LIC_12616_fam"/>
    <property type="match status" value="1"/>
</dbReference>
<dbReference type="AlphaFoldDB" id="A0AA86IEA1"/>
<name>A0AA86IEA1_PRIMG</name>
<dbReference type="RefSeq" id="WP_114895469.1">
    <property type="nucleotide sequence ID" value="NZ_CP022674.1"/>
</dbReference>
<evidence type="ECO:0000313" key="3">
    <source>
        <dbReference type="Proteomes" id="UP000253834"/>
    </source>
</evidence>
<dbReference type="InterPro" id="IPR057087">
    <property type="entry name" value="Gp12-like"/>
</dbReference>
<feature type="domain" description="Phage neck terminator protein gp12-like" evidence="1">
    <location>
        <begin position="5"/>
        <end position="156"/>
    </location>
</feature>
<proteinExistence type="predicted"/>
<accession>A0AA86IEA1</accession>
<evidence type="ECO:0000313" key="2">
    <source>
        <dbReference type="EMBL" id="AXI29452.1"/>
    </source>
</evidence>
<gene>
    <name evidence="2" type="ORF">CIB87_10675</name>
</gene>
<dbReference type="EMBL" id="CP022674">
    <property type="protein sequence ID" value="AXI29452.1"/>
    <property type="molecule type" value="Genomic_DNA"/>
</dbReference>
<protein>
    <recommendedName>
        <fullName evidence="1">Phage neck terminator protein gp12-like domain-containing protein</fullName>
    </recommendedName>
</protein>
<organism evidence="2 3">
    <name type="scientific">Priestia megaterium</name>
    <name type="common">Bacillus megaterium</name>
    <dbReference type="NCBI Taxonomy" id="1404"/>
    <lineage>
        <taxon>Bacteria</taxon>
        <taxon>Bacillati</taxon>
        <taxon>Bacillota</taxon>
        <taxon>Bacilli</taxon>
        <taxon>Bacillales</taxon>
        <taxon>Bacillaceae</taxon>
        <taxon>Priestia</taxon>
    </lineage>
</organism>